<dbReference type="GO" id="GO:0006801">
    <property type="term" value="P:superoxide metabolic process"/>
    <property type="evidence" value="ECO:0007669"/>
    <property type="project" value="InterPro"/>
</dbReference>
<feature type="compositionally biased region" description="Polar residues" evidence="1">
    <location>
        <begin position="411"/>
        <end position="421"/>
    </location>
</feature>
<feature type="compositionally biased region" description="Basic and acidic residues" evidence="1">
    <location>
        <begin position="436"/>
        <end position="445"/>
    </location>
</feature>
<dbReference type="Proteomes" id="UP000318571">
    <property type="component" value="Chromosome 3"/>
</dbReference>
<dbReference type="SUPFAM" id="SSF49329">
    <property type="entry name" value="Cu,Zn superoxide dismutase-like"/>
    <property type="match status" value="1"/>
</dbReference>
<evidence type="ECO:0008006" key="5">
    <source>
        <dbReference type="Google" id="ProtNLM"/>
    </source>
</evidence>
<feature type="compositionally biased region" description="Acidic residues" evidence="1">
    <location>
        <begin position="394"/>
        <end position="406"/>
    </location>
</feature>
<evidence type="ECO:0000313" key="3">
    <source>
        <dbReference type="EMBL" id="TRY73364.1"/>
    </source>
</evidence>
<sequence length="485" mass="54127">MRSILCLIIPLIAFGSIVGSNDNHERALQALRNKIRALKMDHSGINADKVMGSRNALDILLGKDTSNRMEESDMREAKEENEHTQINPKSIFNIYKGLPCKDTYEACTQFQPLCPIFPRIGHLTCRKSCQVCDKDRPNWQKLTATFPEGMGTISFLQESPDSTVFAVLCLSKQNFSRSQNVSLMIHTSAVDNCTNSGPVFDPFQSCPKSEVNGNCTGNLGNFTLTPAESPTSPKIWPSEIPRCPATDGWASYKLLNNDLDLFGGMPLEHRPIVVHFGRQSEEVEEAIGGAANPKDMKHQSHALHCAELVREISESKVKETSFDDPLDQSLDFEDWKSHWLIRKNGSKQSERNTSSDVEGSSQEDRDTTTEFLELVSGGSNDDSPAKESKHSETDNDDDPEYEDEYIEPISISLNEGITSSSEDADRFYAKNIDGQDNEKDRRTESPDIDLDLSISTEIPTLSVNKQSAKKKRNKKTMKKPKGDGR</sequence>
<dbReference type="Gene3D" id="2.60.40.200">
    <property type="entry name" value="Superoxide dismutase, copper/zinc binding domain"/>
    <property type="match status" value="1"/>
</dbReference>
<keyword evidence="4" id="KW-1185">Reference proteome</keyword>
<comment type="caution">
    <text evidence="3">The sequence shown here is derived from an EMBL/GenBank/DDBJ whole genome shotgun (WGS) entry which is preliminary data.</text>
</comment>
<gene>
    <name evidence="3" type="ORF">TCAL_01561</name>
</gene>
<dbReference type="InterPro" id="IPR036423">
    <property type="entry name" value="SOD-like_Cu/Zn_dom_sf"/>
</dbReference>
<feature type="region of interest" description="Disordered" evidence="1">
    <location>
        <begin position="344"/>
        <end position="485"/>
    </location>
</feature>
<feature type="chain" id="PRO_5021804266" description="ShKT domain-containing protein" evidence="2">
    <location>
        <begin position="20"/>
        <end position="485"/>
    </location>
</feature>
<name>A0A553P6Q1_TIGCA</name>
<evidence type="ECO:0000256" key="2">
    <source>
        <dbReference type="SAM" id="SignalP"/>
    </source>
</evidence>
<feature type="compositionally biased region" description="Basic residues" evidence="1">
    <location>
        <begin position="467"/>
        <end position="479"/>
    </location>
</feature>
<evidence type="ECO:0000256" key="1">
    <source>
        <dbReference type="SAM" id="MobiDB-lite"/>
    </source>
</evidence>
<keyword evidence="2" id="KW-0732">Signal</keyword>
<dbReference type="GO" id="GO:0046872">
    <property type="term" value="F:metal ion binding"/>
    <property type="evidence" value="ECO:0007669"/>
    <property type="project" value="InterPro"/>
</dbReference>
<reference evidence="3 4" key="1">
    <citation type="journal article" date="2018" name="Nat. Ecol. Evol.">
        <title>Genomic signatures of mitonuclear coevolution across populations of Tigriopus californicus.</title>
        <authorList>
            <person name="Barreto F.S."/>
            <person name="Watson E.T."/>
            <person name="Lima T.G."/>
            <person name="Willett C.S."/>
            <person name="Edmands S."/>
            <person name="Li W."/>
            <person name="Burton R.S."/>
        </authorList>
    </citation>
    <scope>NUCLEOTIDE SEQUENCE [LARGE SCALE GENOMIC DNA]</scope>
    <source>
        <strain evidence="3 4">San Diego</strain>
    </source>
</reference>
<feature type="compositionally biased region" description="Polar residues" evidence="1">
    <location>
        <begin position="453"/>
        <end position="464"/>
    </location>
</feature>
<feature type="compositionally biased region" description="Polar residues" evidence="1">
    <location>
        <begin position="351"/>
        <end position="360"/>
    </location>
</feature>
<feature type="signal peptide" evidence="2">
    <location>
        <begin position="1"/>
        <end position="19"/>
    </location>
</feature>
<organism evidence="3 4">
    <name type="scientific">Tigriopus californicus</name>
    <name type="common">Marine copepod</name>
    <dbReference type="NCBI Taxonomy" id="6832"/>
    <lineage>
        <taxon>Eukaryota</taxon>
        <taxon>Metazoa</taxon>
        <taxon>Ecdysozoa</taxon>
        <taxon>Arthropoda</taxon>
        <taxon>Crustacea</taxon>
        <taxon>Multicrustacea</taxon>
        <taxon>Hexanauplia</taxon>
        <taxon>Copepoda</taxon>
        <taxon>Harpacticoida</taxon>
        <taxon>Harpacticidae</taxon>
        <taxon>Tigriopus</taxon>
    </lineage>
</organism>
<accession>A0A553P6Q1</accession>
<proteinExistence type="predicted"/>
<dbReference type="AlphaFoldDB" id="A0A553P6Q1"/>
<feature type="compositionally biased region" description="Basic and acidic residues" evidence="1">
    <location>
        <begin position="383"/>
        <end position="393"/>
    </location>
</feature>
<protein>
    <recommendedName>
        <fullName evidence="5">ShKT domain-containing protein</fullName>
    </recommendedName>
</protein>
<evidence type="ECO:0000313" key="4">
    <source>
        <dbReference type="Proteomes" id="UP000318571"/>
    </source>
</evidence>
<dbReference type="EMBL" id="VCGU01000007">
    <property type="protein sequence ID" value="TRY73364.1"/>
    <property type="molecule type" value="Genomic_DNA"/>
</dbReference>